<proteinExistence type="predicted"/>
<dbReference type="EMBL" id="FXAM01000001">
    <property type="protein sequence ID" value="SMF96824.1"/>
    <property type="molecule type" value="Genomic_DNA"/>
</dbReference>
<protein>
    <submittedName>
        <fullName evidence="1">Uncharacterized protein</fullName>
    </submittedName>
</protein>
<evidence type="ECO:0000313" key="2">
    <source>
        <dbReference type="Proteomes" id="UP000192923"/>
    </source>
</evidence>
<keyword evidence="2" id="KW-1185">Reference proteome</keyword>
<reference evidence="1 2" key="1">
    <citation type="submission" date="2016-12" db="EMBL/GenBank/DDBJ databases">
        <authorList>
            <person name="Song W.-J."/>
            <person name="Kurnit D.M."/>
        </authorList>
    </citation>
    <scope>NUCLEOTIDE SEQUENCE [LARGE SCALE GENOMIC DNA]</scope>
    <source>
        <strain evidence="1 2">175</strain>
    </source>
</reference>
<sequence length="82" mass="9325">MHPIQALKPLLDQREDFSLYAFAKSEQFNYRTVKQTVQRWGHRTDKEPHGGTAKQIMARLRARLLDDAQAGAATAISPEDCQ</sequence>
<gene>
    <name evidence="1" type="ORF">SAMN02949497_4235</name>
</gene>
<dbReference type="AlphaFoldDB" id="A0A1Y6D9E1"/>
<accession>A0A1Y6D9E1</accession>
<dbReference type="Proteomes" id="UP000192923">
    <property type="component" value="Unassembled WGS sequence"/>
</dbReference>
<dbReference type="STRING" id="1760988.SAMN02949497_4235"/>
<evidence type="ECO:0000313" key="1">
    <source>
        <dbReference type="EMBL" id="SMF96824.1"/>
    </source>
</evidence>
<dbReference type="RefSeq" id="WP_125469053.1">
    <property type="nucleotide sequence ID" value="NZ_FXAM01000001.1"/>
</dbReference>
<name>A0A1Y6D9E1_9GAMM</name>
<organism evidence="1 2">
    <name type="scientific">Methylomagnum ishizawai</name>
    <dbReference type="NCBI Taxonomy" id="1760988"/>
    <lineage>
        <taxon>Bacteria</taxon>
        <taxon>Pseudomonadati</taxon>
        <taxon>Pseudomonadota</taxon>
        <taxon>Gammaproteobacteria</taxon>
        <taxon>Methylococcales</taxon>
        <taxon>Methylococcaceae</taxon>
        <taxon>Methylomagnum</taxon>
    </lineage>
</organism>